<organism evidence="1 2">
    <name type="scientific">Plakobranchus ocellatus</name>
    <dbReference type="NCBI Taxonomy" id="259542"/>
    <lineage>
        <taxon>Eukaryota</taxon>
        <taxon>Metazoa</taxon>
        <taxon>Spiralia</taxon>
        <taxon>Lophotrochozoa</taxon>
        <taxon>Mollusca</taxon>
        <taxon>Gastropoda</taxon>
        <taxon>Heterobranchia</taxon>
        <taxon>Euthyneura</taxon>
        <taxon>Panpulmonata</taxon>
        <taxon>Sacoglossa</taxon>
        <taxon>Placobranchoidea</taxon>
        <taxon>Plakobranchidae</taxon>
        <taxon>Plakobranchus</taxon>
    </lineage>
</organism>
<keyword evidence="2" id="KW-1185">Reference proteome</keyword>
<evidence type="ECO:0000313" key="1">
    <source>
        <dbReference type="EMBL" id="GFN83317.1"/>
    </source>
</evidence>
<dbReference type="AlphaFoldDB" id="A0AAV3YM55"/>
<name>A0AAV3YM55_9GAST</name>
<dbReference type="PANTHER" id="PTHR37916">
    <property type="entry name" value="CHITIN-BINDING TYPE-4 DOMAIN-CONTAINING PROTEIN"/>
    <property type="match status" value="1"/>
</dbReference>
<reference evidence="1 2" key="1">
    <citation type="journal article" date="2021" name="Elife">
        <title>Chloroplast acquisition without the gene transfer in kleptoplastic sea slugs, Plakobranchus ocellatus.</title>
        <authorList>
            <person name="Maeda T."/>
            <person name="Takahashi S."/>
            <person name="Yoshida T."/>
            <person name="Shimamura S."/>
            <person name="Takaki Y."/>
            <person name="Nagai Y."/>
            <person name="Toyoda A."/>
            <person name="Suzuki Y."/>
            <person name="Arimoto A."/>
            <person name="Ishii H."/>
            <person name="Satoh N."/>
            <person name="Nishiyama T."/>
            <person name="Hasebe M."/>
            <person name="Maruyama T."/>
            <person name="Minagawa J."/>
            <person name="Obokata J."/>
            <person name="Shigenobu S."/>
        </authorList>
    </citation>
    <scope>NUCLEOTIDE SEQUENCE [LARGE SCALE GENOMIC DNA]</scope>
</reference>
<accession>A0AAV3YM55</accession>
<gene>
    <name evidence="1" type="ORF">PoB_000982300</name>
</gene>
<dbReference type="PANTHER" id="PTHR37916:SF1">
    <property type="entry name" value="COPPER ACQUISITION FACTOR BIM1-LIKE DOMAIN-CONTAINING PROTEIN"/>
    <property type="match status" value="1"/>
</dbReference>
<sequence length="268" mass="29021">MGQNVEENLPSFRPRSSWMAASRCLSSGSRITTITTLASQFITFGRKGYMDIAIAENSSSNAAAGYKLGPFTTLIVVPDPNEYDQANQRNYTAVVTLPNQDCAHCVIRARYSAHKPGETIFYQCADVKIKATREATFGKKRGELQLLGPLPTHSKVTSDQSLSGNARLRRLLALISSSAPTEQVKSRSAMSALTSSASVLHGLANHLDDPLSSVYCAIDSVTGEKKEVATLNFRVDSSFDPARLQNGSLYNGTTTFAPGMFSERQGIK</sequence>
<proteinExistence type="predicted"/>
<comment type="caution">
    <text evidence="1">The sequence shown here is derived from an EMBL/GenBank/DDBJ whole genome shotgun (WGS) entry which is preliminary data.</text>
</comment>
<protein>
    <submittedName>
        <fullName evidence="1">Uncharacterized protein</fullName>
    </submittedName>
</protein>
<dbReference type="EMBL" id="BLXT01001137">
    <property type="protein sequence ID" value="GFN83317.1"/>
    <property type="molecule type" value="Genomic_DNA"/>
</dbReference>
<dbReference type="Proteomes" id="UP000735302">
    <property type="component" value="Unassembled WGS sequence"/>
</dbReference>
<evidence type="ECO:0000313" key="2">
    <source>
        <dbReference type="Proteomes" id="UP000735302"/>
    </source>
</evidence>